<dbReference type="PANTHER" id="PTHR43818">
    <property type="entry name" value="BCDNA.GH03377"/>
    <property type="match status" value="1"/>
</dbReference>
<dbReference type="SUPFAM" id="SSF51735">
    <property type="entry name" value="NAD(P)-binding Rossmann-fold domains"/>
    <property type="match status" value="1"/>
</dbReference>
<comment type="caution">
    <text evidence="3">The sequence shown here is derived from an EMBL/GenBank/DDBJ whole genome shotgun (WGS) entry which is preliminary data.</text>
</comment>
<dbReference type="RefSeq" id="WP_187257236.1">
    <property type="nucleotide sequence ID" value="NZ_JBHULF010000007.1"/>
</dbReference>
<accession>A0ABR7MBN4</accession>
<dbReference type="Gene3D" id="3.30.360.10">
    <property type="entry name" value="Dihydrodipicolinate Reductase, domain 2"/>
    <property type="match status" value="1"/>
</dbReference>
<dbReference type="InterPro" id="IPR043906">
    <property type="entry name" value="Gfo/Idh/MocA_OxRdtase_bact_C"/>
</dbReference>
<feature type="domain" description="Gfo/Idh/MocA-like oxidoreductase bacterial type C-terminal" evidence="2">
    <location>
        <begin position="200"/>
        <end position="434"/>
    </location>
</feature>
<dbReference type="SUPFAM" id="SSF55347">
    <property type="entry name" value="Glyceraldehyde-3-phosphate dehydrogenase-like, C-terminal domain"/>
    <property type="match status" value="1"/>
</dbReference>
<dbReference type="PROSITE" id="PS51318">
    <property type="entry name" value="TAT"/>
    <property type="match status" value="1"/>
</dbReference>
<evidence type="ECO:0000313" key="3">
    <source>
        <dbReference type="EMBL" id="MBC6491919.1"/>
    </source>
</evidence>
<evidence type="ECO:0000313" key="4">
    <source>
        <dbReference type="Proteomes" id="UP000765802"/>
    </source>
</evidence>
<dbReference type="PANTHER" id="PTHR43818:SF5">
    <property type="entry name" value="OXIDOREDUCTASE FAMILY PROTEIN"/>
    <property type="match status" value="1"/>
</dbReference>
<evidence type="ECO:0000259" key="2">
    <source>
        <dbReference type="Pfam" id="PF19051"/>
    </source>
</evidence>
<reference evidence="3 4" key="1">
    <citation type="submission" date="2016-07" db="EMBL/GenBank/DDBJ databases">
        <title>Genome analysis of Flavihumibacter stibioxidans YS-17.</title>
        <authorList>
            <person name="Shi K."/>
            <person name="Han Y."/>
            <person name="Wang G."/>
        </authorList>
    </citation>
    <scope>NUCLEOTIDE SEQUENCE [LARGE SCALE GENOMIC DNA]</scope>
    <source>
        <strain evidence="3 4">YS-17</strain>
    </source>
</reference>
<dbReference type="InterPro" id="IPR050463">
    <property type="entry name" value="Gfo/Idh/MocA_oxidrdct_glycsds"/>
</dbReference>
<feature type="domain" description="Gfo/Idh/MocA-like oxidoreductase N-terminal" evidence="1">
    <location>
        <begin position="44"/>
        <end position="165"/>
    </location>
</feature>
<dbReference type="Pfam" id="PF19051">
    <property type="entry name" value="GFO_IDH_MocA_C2"/>
    <property type="match status" value="1"/>
</dbReference>
<dbReference type="EMBL" id="MBUA01000023">
    <property type="protein sequence ID" value="MBC6491919.1"/>
    <property type="molecule type" value="Genomic_DNA"/>
</dbReference>
<dbReference type="Gene3D" id="3.40.50.720">
    <property type="entry name" value="NAD(P)-binding Rossmann-like Domain"/>
    <property type="match status" value="1"/>
</dbReference>
<sequence>MSSQRRNFLRNTGGLLLGTTLLPVFTEDLLAAVPATTAPSDQLTFGLIGVNGMGWSNLQALLKIPGTRCVALCDVDENVLRRRAAELEKINMPVKTYSDYRQLLDNKEVQAVIIGTPDHWHCLMMTDACAAGKYVYVEKPCGNSVEECAVMEAAQQRYKSIVQVGQWQRSAPHFRDAIDFVHSGKLGNIRTVKSWAYMGWMKPVPIKPDGTPPPGVDYTKWLGPATSRPFNSNRFHFNFRWFWDYAGGLMTDWGVHMIDYALLGMKAGFPNRVLASGGKMAYPDDASETPDTLTAVFEYDKFNMVWEHATGIDLGPYGLTHGTAFIGNNGTLVLNREGWYVTPEKGKMEAVELQKDQGTALVRHMQNFVDAIKAGSPDGLHTPIQEASLTAQVCQLGNIAFRTREKLTWNHAKKSFDSAAANKLLKAQYHNNYKLPRIG</sequence>
<organism evidence="3 4">
    <name type="scientific">Flavihumibacter stibioxidans</name>
    <dbReference type="NCBI Taxonomy" id="1834163"/>
    <lineage>
        <taxon>Bacteria</taxon>
        <taxon>Pseudomonadati</taxon>
        <taxon>Bacteroidota</taxon>
        <taxon>Chitinophagia</taxon>
        <taxon>Chitinophagales</taxon>
        <taxon>Chitinophagaceae</taxon>
        <taxon>Flavihumibacter</taxon>
    </lineage>
</organism>
<evidence type="ECO:0000259" key="1">
    <source>
        <dbReference type="Pfam" id="PF01408"/>
    </source>
</evidence>
<dbReference type="InterPro" id="IPR000683">
    <property type="entry name" value="Gfo/Idh/MocA-like_OxRdtase_N"/>
</dbReference>
<keyword evidence="4" id="KW-1185">Reference proteome</keyword>
<dbReference type="InterPro" id="IPR036291">
    <property type="entry name" value="NAD(P)-bd_dom_sf"/>
</dbReference>
<dbReference type="InterPro" id="IPR006311">
    <property type="entry name" value="TAT_signal"/>
</dbReference>
<gene>
    <name evidence="3" type="ORF">BC349_12725</name>
</gene>
<protein>
    <submittedName>
        <fullName evidence="3">Oxidoreductase</fullName>
    </submittedName>
</protein>
<proteinExistence type="predicted"/>
<name>A0ABR7MBN4_9BACT</name>
<dbReference type="Pfam" id="PF01408">
    <property type="entry name" value="GFO_IDH_MocA"/>
    <property type="match status" value="1"/>
</dbReference>
<dbReference type="Proteomes" id="UP000765802">
    <property type="component" value="Unassembled WGS sequence"/>
</dbReference>